<keyword evidence="9" id="KW-0812">Transmembrane</keyword>
<keyword evidence="7 8" id="KW-0349">Heme</keyword>
<evidence type="ECO:0000313" key="10">
    <source>
        <dbReference type="EMBL" id="KAF2798515.1"/>
    </source>
</evidence>
<name>A0A6A6XRB8_9PLEO</name>
<keyword evidence="9" id="KW-0472">Membrane</keyword>
<dbReference type="InterPro" id="IPR017972">
    <property type="entry name" value="Cyt_P450_CS"/>
</dbReference>
<comment type="pathway">
    <text evidence="2">Mycotoxin biosynthesis.</text>
</comment>
<organism evidence="10 11">
    <name type="scientific">Melanomma pulvis-pyrius CBS 109.77</name>
    <dbReference type="NCBI Taxonomy" id="1314802"/>
    <lineage>
        <taxon>Eukaryota</taxon>
        <taxon>Fungi</taxon>
        <taxon>Dikarya</taxon>
        <taxon>Ascomycota</taxon>
        <taxon>Pezizomycotina</taxon>
        <taxon>Dothideomycetes</taxon>
        <taxon>Pleosporomycetidae</taxon>
        <taxon>Pleosporales</taxon>
        <taxon>Melanommataceae</taxon>
        <taxon>Melanomma</taxon>
    </lineage>
</organism>
<dbReference type="GO" id="GO:0020037">
    <property type="term" value="F:heme binding"/>
    <property type="evidence" value="ECO:0007669"/>
    <property type="project" value="InterPro"/>
</dbReference>
<evidence type="ECO:0000256" key="3">
    <source>
        <dbReference type="ARBA" id="ARBA00010617"/>
    </source>
</evidence>
<dbReference type="Proteomes" id="UP000799757">
    <property type="component" value="Unassembled WGS sequence"/>
</dbReference>
<keyword evidence="9" id="KW-1133">Transmembrane helix</keyword>
<evidence type="ECO:0000256" key="9">
    <source>
        <dbReference type="SAM" id="Phobius"/>
    </source>
</evidence>
<dbReference type="InterPro" id="IPR036396">
    <property type="entry name" value="Cyt_P450_sf"/>
</dbReference>
<evidence type="ECO:0000256" key="4">
    <source>
        <dbReference type="ARBA" id="ARBA00022723"/>
    </source>
</evidence>
<evidence type="ECO:0000256" key="8">
    <source>
        <dbReference type="RuleBase" id="RU000461"/>
    </source>
</evidence>
<keyword evidence="8 10" id="KW-0503">Monooxygenase</keyword>
<keyword evidence="6 7" id="KW-0408">Iron</keyword>
<dbReference type="Pfam" id="PF00067">
    <property type="entry name" value="p450"/>
    <property type="match status" value="1"/>
</dbReference>
<dbReference type="InterPro" id="IPR001128">
    <property type="entry name" value="Cyt_P450"/>
</dbReference>
<gene>
    <name evidence="10" type="ORF">K505DRAFT_296333</name>
</gene>
<evidence type="ECO:0000256" key="6">
    <source>
        <dbReference type="ARBA" id="ARBA00023004"/>
    </source>
</evidence>
<dbReference type="GO" id="GO:0004497">
    <property type="term" value="F:monooxygenase activity"/>
    <property type="evidence" value="ECO:0007669"/>
    <property type="project" value="UniProtKB-KW"/>
</dbReference>
<proteinExistence type="inferred from homology"/>
<evidence type="ECO:0000256" key="5">
    <source>
        <dbReference type="ARBA" id="ARBA00023002"/>
    </source>
</evidence>
<keyword evidence="11" id="KW-1185">Reference proteome</keyword>
<dbReference type="InterPro" id="IPR002403">
    <property type="entry name" value="Cyt_P450_E_grp-IV"/>
</dbReference>
<dbReference type="PANTHER" id="PTHR46206">
    <property type="entry name" value="CYTOCHROME P450"/>
    <property type="match status" value="1"/>
</dbReference>
<dbReference type="PROSITE" id="PS00086">
    <property type="entry name" value="CYTOCHROME_P450"/>
    <property type="match status" value="1"/>
</dbReference>
<comment type="cofactor">
    <cofactor evidence="1 7">
        <name>heme</name>
        <dbReference type="ChEBI" id="CHEBI:30413"/>
    </cofactor>
</comment>
<dbReference type="CDD" id="cd11041">
    <property type="entry name" value="CYP503A1-like"/>
    <property type="match status" value="1"/>
</dbReference>
<keyword evidence="4 7" id="KW-0479">Metal-binding</keyword>
<dbReference type="AlphaFoldDB" id="A0A6A6XRB8"/>
<accession>A0A6A6XRB8</accession>
<sequence>MMELQYLSGVSHTFQTVAVATIIFVACVLLSQVNYRAQLAKLPALVKEGSSEKKRINYLKSGKRMYAEGYEKFKDRIYRMATSDGMDSIVVPPQFLPELRKLPDTVLSFPKAVDETLETKYTKVITDNPMIPHTVKADLTPALVRLNPLICAEVDEAMREEMPPCEDWTGEYIYMKLVNVVAKVSGRVFVGPELCRDQGYLDAGINYTLELMNAQRAIKDMRPWIRPFLAPRLPEVRLLRRRERQATEFLRPVVQARRDAEKNPDYQKPDDMLQWLLNRSVDYKIDSTAQLAKFQLGITFAAIHTTSLTATNVLYSLAASPEYIPPLREEIRAAMAANDGIITSRALQSMEKLDSFMKETIRFNGLGFTSFSRKVLKGITLSNGQYIPPGVFIEVPSHAVYQDSTNYPDSDTFDGFRFAKIRKGGSATDNARNQFVTTNEQNLFFGYGKHACPGRFFAANEIKMILARIILEYDIKNVDGVIGRIPNTETGSSSTPDATKQLMFKKVHT</sequence>
<dbReference type="GO" id="GO:0016705">
    <property type="term" value="F:oxidoreductase activity, acting on paired donors, with incorporation or reduction of molecular oxygen"/>
    <property type="evidence" value="ECO:0007669"/>
    <property type="project" value="InterPro"/>
</dbReference>
<keyword evidence="5 8" id="KW-0560">Oxidoreductase</keyword>
<evidence type="ECO:0000256" key="7">
    <source>
        <dbReference type="PIRSR" id="PIRSR602403-1"/>
    </source>
</evidence>
<evidence type="ECO:0000256" key="2">
    <source>
        <dbReference type="ARBA" id="ARBA00004685"/>
    </source>
</evidence>
<dbReference type="GO" id="GO:0005506">
    <property type="term" value="F:iron ion binding"/>
    <property type="evidence" value="ECO:0007669"/>
    <property type="project" value="InterPro"/>
</dbReference>
<dbReference type="EMBL" id="MU001782">
    <property type="protein sequence ID" value="KAF2798515.1"/>
    <property type="molecule type" value="Genomic_DNA"/>
</dbReference>
<evidence type="ECO:0000313" key="11">
    <source>
        <dbReference type="Proteomes" id="UP000799757"/>
    </source>
</evidence>
<feature type="transmembrane region" description="Helical" evidence="9">
    <location>
        <begin position="12"/>
        <end position="31"/>
    </location>
</feature>
<dbReference type="PRINTS" id="PR00465">
    <property type="entry name" value="EP450IV"/>
</dbReference>
<comment type="similarity">
    <text evidence="3 8">Belongs to the cytochrome P450 family.</text>
</comment>
<dbReference type="Gene3D" id="1.10.630.10">
    <property type="entry name" value="Cytochrome P450"/>
    <property type="match status" value="1"/>
</dbReference>
<feature type="binding site" description="axial binding residue" evidence="7">
    <location>
        <position position="452"/>
    </location>
    <ligand>
        <name>heme</name>
        <dbReference type="ChEBI" id="CHEBI:30413"/>
    </ligand>
    <ligandPart>
        <name>Fe</name>
        <dbReference type="ChEBI" id="CHEBI:18248"/>
    </ligandPart>
</feature>
<reference evidence="10" key="1">
    <citation type="journal article" date="2020" name="Stud. Mycol.">
        <title>101 Dothideomycetes genomes: a test case for predicting lifestyles and emergence of pathogens.</title>
        <authorList>
            <person name="Haridas S."/>
            <person name="Albert R."/>
            <person name="Binder M."/>
            <person name="Bloem J."/>
            <person name="Labutti K."/>
            <person name="Salamov A."/>
            <person name="Andreopoulos B."/>
            <person name="Baker S."/>
            <person name="Barry K."/>
            <person name="Bills G."/>
            <person name="Bluhm B."/>
            <person name="Cannon C."/>
            <person name="Castanera R."/>
            <person name="Culley D."/>
            <person name="Daum C."/>
            <person name="Ezra D."/>
            <person name="Gonzalez J."/>
            <person name="Henrissat B."/>
            <person name="Kuo A."/>
            <person name="Liang C."/>
            <person name="Lipzen A."/>
            <person name="Lutzoni F."/>
            <person name="Magnuson J."/>
            <person name="Mondo S."/>
            <person name="Nolan M."/>
            <person name="Ohm R."/>
            <person name="Pangilinan J."/>
            <person name="Park H.-J."/>
            <person name="Ramirez L."/>
            <person name="Alfaro M."/>
            <person name="Sun H."/>
            <person name="Tritt A."/>
            <person name="Yoshinaga Y."/>
            <person name="Zwiers L.-H."/>
            <person name="Turgeon B."/>
            <person name="Goodwin S."/>
            <person name="Spatafora J."/>
            <person name="Crous P."/>
            <person name="Grigoriev I."/>
        </authorList>
    </citation>
    <scope>NUCLEOTIDE SEQUENCE</scope>
    <source>
        <strain evidence="10">CBS 109.77</strain>
    </source>
</reference>
<dbReference type="OrthoDB" id="1844152at2759"/>
<dbReference type="SUPFAM" id="SSF48264">
    <property type="entry name" value="Cytochrome P450"/>
    <property type="match status" value="1"/>
</dbReference>
<evidence type="ECO:0000256" key="1">
    <source>
        <dbReference type="ARBA" id="ARBA00001971"/>
    </source>
</evidence>
<protein>
    <submittedName>
        <fullName evidence="10">Cytochrome P450 monooxygenase-like protein</fullName>
    </submittedName>
</protein>
<dbReference type="PANTHER" id="PTHR46206:SF7">
    <property type="entry name" value="P450, PUTATIVE (EUROFUNG)-RELATED"/>
    <property type="match status" value="1"/>
</dbReference>